<accession>A0A5J4SA72</accession>
<evidence type="ECO:0000313" key="1">
    <source>
        <dbReference type="EMBL" id="KAA6343086.1"/>
    </source>
</evidence>
<proteinExistence type="predicted"/>
<dbReference type="EMBL" id="SNRY01000289">
    <property type="protein sequence ID" value="KAA6343086.1"/>
    <property type="molecule type" value="Genomic_DNA"/>
</dbReference>
<protein>
    <submittedName>
        <fullName evidence="1">Uncharacterized protein</fullName>
    </submittedName>
</protein>
<gene>
    <name evidence="1" type="ORF">EZS27_009217</name>
</gene>
<comment type="caution">
    <text evidence="1">The sequence shown here is derived from an EMBL/GenBank/DDBJ whole genome shotgun (WGS) entry which is preliminary data.</text>
</comment>
<sequence>MKNFDEYSEKRDIALEQKSNITYKARIFAELSKPDWQNQKTELDAILKKLKSQHGFEEYQKKLQDTFNALYEIITAPGVDDVIGWIDDITSQKKNLDTKKLRKFLVDNISEHSDAIEKIVNHKDVLQLENSIFSLLLEVIRKEFKKRCNSFLDKPSEFENEIDEFLDNISDDLEQISGIDELSYTSIDQFYTVEHKAADIQFYQEIIDKGIKMCQKLSEKDNIAQNVESIISEIKEMIHILADSSIAISDDDIQKELFLRFDKEINFGKGLSEAINKFIDGAWTEIRDRYVSIKDFFEDKHAIEYKSKWDSFPQNDAITINSLISSYNSLLKDDPLVALLSKPTDEISSILKKKASSIEKFKEQSSQLKKDISDVFNMRLEEYDGKKDMVENLSSGDKNLEEYSKNIKKSIEGLIYGIKNLDSTDDLMIYLKDDFDSHFNTYNDIHSNYKHFLQSSGMEKQLQWLDLKVGKNGSTATLDASDLNEVSIIQDLLKFGLIKLELQKTF</sequence>
<name>A0A5J4SA72_9ZZZZ</name>
<reference evidence="1" key="1">
    <citation type="submission" date="2019-03" db="EMBL/GenBank/DDBJ databases">
        <title>Single cell metagenomics reveals metabolic interactions within the superorganism composed of flagellate Streblomastix strix and complex community of Bacteroidetes bacteria on its surface.</title>
        <authorList>
            <person name="Treitli S.C."/>
            <person name="Kolisko M."/>
            <person name="Husnik F."/>
            <person name="Keeling P."/>
            <person name="Hampl V."/>
        </authorList>
    </citation>
    <scope>NUCLEOTIDE SEQUENCE</scope>
    <source>
        <strain evidence="1">STM</strain>
    </source>
</reference>
<dbReference type="AlphaFoldDB" id="A0A5J4SA72"/>
<organism evidence="1">
    <name type="scientific">termite gut metagenome</name>
    <dbReference type="NCBI Taxonomy" id="433724"/>
    <lineage>
        <taxon>unclassified sequences</taxon>
        <taxon>metagenomes</taxon>
        <taxon>organismal metagenomes</taxon>
    </lineage>
</organism>